<reference evidence="11" key="1">
    <citation type="submission" date="2017-09" db="EMBL/GenBank/DDBJ databases">
        <title>Contemporary evolution of a Lepidopteran species, Heliothis virescens, in response to modern agricultural practices.</title>
        <authorList>
            <person name="Fritz M.L."/>
            <person name="Deyonke A.M."/>
            <person name="Papanicolaou A."/>
            <person name="Micinski S."/>
            <person name="Westbrook J."/>
            <person name="Gould F."/>
        </authorList>
    </citation>
    <scope>NUCLEOTIDE SEQUENCE [LARGE SCALE GENOMIC DNA]</scope>
    <source>
        <strain evidence="11">HvINT-</strain>
        <tissue evidence="11">Whole body</tissue>
    </source>
</reference>
<dbReference type="PROSITE" id="PS50850">
    <property type="entry name" value="MFS"/>
    <property type="match status" value="1"/>
</dbReference>
<comment type="subcellular location">
    <subcellularLocation>
        <location evidence="1">Cell membrane</location>
        <topology evidence="1">Multi-pass membrane protein</topology>
    </subcellularLocation>
</comment>
<evidence type="ECO:0000256" key="2">
    <source>
        <dbReference type="ARBA" id="ARBA00022448"/>
    </source>
</evidence>
<dbReference type="InterPro" id="IPR036259">
    <property type="entry name" value="MFS_trans_sf"/>
</dbReference>
<dbReference type="FunFam" id="1.20.1250.20:FF:000218">
    <property type="entry name" value="facilitated trehalose transporter Tret1"/>
    <property type="match status" value="1"/>
</dbReference>
<dbReference type="GO" id="GO:0022857">
    <property type="term" value="F:transmembrane transporter activity"/>
    <property type="evidence" value="ECO:0007669"/>
    <property type="project" value="InterPro"/>
</dbReference>
<feature type="domain" description="Major facilitator superfamily (MFS) profile" evidence="10">
    <location>
        <begin position="7"/>
        <end position="442"/>
    </location>
</feature>
<dbReference type="InterPro" id="IPR005829">
    <property type="entry name" value="Sugar_transporter_CS"/>
</dbReference>
<feature type="transmembrane region" description="Helical" evidence="9">
    <location>
        <begin position="314"/>
        <end position="335"/>
    </location>
</feature>
<dbReference type="Pfam" id="PF00083">
    <property type="entry name" value="Sugar_tr"/>
    <property type="match status" value="1"/>
</dbReference>
<keyword evidence="7 9" id="KW-0472">Membrane</keyword>
<keyword evidence="4" id="KW-0762">Sugar transport</keyword>
<gene>
    <name evidence="11" type="ORF">B5V51_12668</name>
</gene>
<evidence type="ECO:0000256" key="7">
    <source>
        <dbReference type="ARBA" id="ARBA00023136"/>
    </source>
</evidence>
<dbReference type="InterPro" id="IPR050549">
    <property type="entry name" value="MFS_Trehalose_Transporter"/>
</dbReference>
<feature type="transmembrane region" description="Helical" evidence="9">
    <location>
        <begin position="351"/>
        <end position="375"/>
    </location>
</feature>
<dbReference type="PANTHER" id="PTHR48021:SF46">
    <property type="entry name" value="MAJOR FACILITATOR SUPERFAMILY (MFS) PROFILE DOMAIN-CONTAINING PROTEIN"/>
    <property type="match status" value="1"/>
</dbReference>
<feature type="transmembrane region" description="Helical" evidence="9">
    <location>
        <begin position="148"/>
        <end position="179"/>
    </location>
</feature>
<evidence type="ECO:0000256" key="3">
    <source>
        <dbReference type="ARBA" id="ARBA00022475"/>
    </source>
</evidence>
<feature type="transmembrane region" description="Helical" evidence="9">
    <location>
        <begin position="81"/>
        <end position="103"/>
    </location>
</feature>
<dbReference type="Gene3D" id="1.20.1250.20">
    <property type="entry name" value="MFS general substrate transporter like domains"/>
    <property type="match status" value="1"/>
</dbReference>
<comment type="caution">
    <text evidence="11">The sequence shown here is derived from an EMBL/GenBank/DDBJ whole genome shotgun (WGS) entry which is preliminary data.</text>
</comment>
<evidence type="ECO:0000259" key="10">
    <source>
        <dbReference type="PROSITE" id="PS50850"/>
    </source>
</evidence>
<evidence type="ECO:0000256" key="6">
    <source>
        <dbReference type="ARBA" id="ARBA00022989"/>
    </source>
</evidence>
<keyword evidence="6 9" id="KW-1133">Transmembrane helix</keyword>
<feature type="transmembrane region" description="Helical" evidence="9">
    <location>
        <begin position="387"/>
        <end position="407"/>
    </location>
</feature>
<feature type="transmembrane region" description="Helical" evidence="9">
    <location>
        <begin position="50"/>
        <end position="69"/>
    </location>
</feature>
<organism evidence="11">
    <name type="scientific">Heliothis virescens</name>
    <name type="common">Tobacco budworm moth</name>
    <dbReference type="NCBI Taxonomy" id="7102"/>
    <lineage>
        <taxon>Eukaryota</taxon>
        <taxon>Metazoa</taxon>
        <taxon>Ecdysozoa</taxon>
        <taxon>Arthropoda</taxon>
        <taxon>Hexapoda</taxon>
        <taxon>Insecta</taxon>
        <taxon>Pterygota</taxon>
        <taxon>Neoptera</taxon>
        <taxon>Endopterygota</taxon>
        <taxon>Lepidoptera</taxon>
        <taxon>Glossata</taxon>
        <taxon>Ditrysia</taxon>
        <taxon>Noctuoidea</taxon>
        <taxon>Noctuidae</taxon>
        <taxon>Heliothinae</taxon>
        <taxon>Heliothis</taxon>
    </lineage>
</organism>
<feature type="transmembrane region" description="Helical" evidence="9">
    <location>
        <begin position="282"/>
        <end position="302"/>
    </location>
</feature>
<feature type="transmembrane region" description="Helical" evidence="9">
    <location>
        <begin position="419"/>
        <end position="438"/>
    </location>
</feature>
<dbReference type="EMBL" id="NWSH01000679">
    <property type="protein sequence ID" value="PCG74834.1"/>
    <property type="molecule type" value="Genomic_DNA"/>
</dbReference>
<evidence type="ECO:0000256" key="9">
    <source>
        <dbReference type="SAM" id="Phobius"/>
    </source>
</evidence>
<keyword evidence="2" id="KW-0813">Transport</keyword>
<accession>A0A2A4JT90</accession>
<dbReference type="STRING" id="7102.A0A2A4JT90"/>
<feature type="transmembrane region" description="Helical" evidence="9">
    <location>
        <begin position="109"/>
        <end position="127"/>
    </location>
</feature>
<evidence type="ECO:0000256" key="5">
    <source>
        <dbReference type="ARBA" id="ARBA00022692"/>
    </source>
</evidence>
<sequence length="485" mass="53882">MGQNNRMQYWAAFAVSIATMTTSTAYFWTAPILPKIHNKEISLNLTSGEISWVVSMIAPGMVTGSLVASGISDKFGRRMTLLSSAVPFVVGTVFVVYALNTWLLYTGRFLWGNGCGMITTVSSVYLSEIADKDIRGTLTAGTRFMFSFGALVVLAIGSFVSYHVLSCFMIALPVCYFIACWKIPETPYYLLKEGKVDKARKVLLILTGMKNEKMVEEKLSVMRSDVRKEMLRSSSAKELLTGKQYRKAVIVTTGLRFTQLMAGSIPIQQYLGQIIQQSNCGLQLSTALIIFGAIRFAVGLVSPVIVDKVGRRPLLIYTYIGSSIMLGTVGSYFFLQQVVGIENESTNPFRFVVFIGIICSIVISSMGFDTLIFIIPSEIFPINVRSVAMTVLNIFTALVTFIAVKGYQVMEDWTGLYGVFWFYGIMAFSGAVFTYFIVPETKGKSLREIQIELQGNIYDDADDTLKKEHEPEENVKENTELKDLA</sequence>
<evidence type="ECO:0000256" key="4">
    <source>
        <dbReference type="ARBA" id="ARBA00022597"/>
    </source>
</evidence>
<dbReference type="SUPFAM" id="SSF103473">
    <property type="entry name" value="MFS general substrate transporter"/>
    <property type="match status" value="1"/>
</dbReference>
<dbReference type="PROSITE" id="PS00216">
    <property type="entry name" value="SUGAR_TRANSPORT_1"/>
    <property type="match status" value="1"/>
</dbReference>
<feature type="region of interest" description="Disordered" evidence="8">
    <location>
        <begin position="466"/>
        <end position="485"/>
    </location>
</feature>
<keyword evidence="5 9" id="KW-0812">Transmembrane</keyword>
<dbReference type="GO" id="GO:0005886">
    <property type="term" value="C:plasma membrane"/>
    <property type="evidence" value="ECO:0007669"/>
    <property type="project" value="UniProtKB-SubCell"/>
</dbReference>
<evidence type="ECO:0000256" key="8">
    <source>
        <dbReference type="SAM" id="MobiDB-lite"/>
    </source>
</evidence>
<dbReference type="InterPro" id="IPR005828">
    <property type="entry name" value="MFS_sugar_transport-like"/>
</dbReference>
<feature type="transmembrane region" description="Helical" evidence="9">
    <location>
        <begin position="9"/>
        <end position="30"/>
    </location>
</feature>
<keyword evidence="3" id="KW-1003">Cell membrane</keyword>
<dbReference type="PANTHER" id="PTHR48021">
    <property type="match status" value="1"/>
</dbReference>
<protein>
    <recommendedName>
        <fullName evidence="10">Major facilitator superfamily (MFS) profile domain-containing protein</fullName>
    </recommendedName>
</protein>
<evidence type="ECO:0000256" key="1">
    <source>
        <dbReference type="ARBA" id="ARBA00004651"/>
    </source>
</evidence>
<dbReference type="AlphaFoldDB" id="A0A2A4JT90"/>
<proteinExistence type="predicted"/>
<name>A0A2A4JT90_HELVI</name>
<dbReference type="InterPro" id="IPR020846">
    <property type="entry name" value="MFS_dom"/>
</dbReference>
<evidence type="ECO:0000313" key="11">
    <source>
        <dbReference type="EMBL" id="PCG74834.1"/>
    </source>
</evidence>